<feature type="transmembrane region" description="Helical" evidence="1">
    <location>
        <begin position="77"/>
        <end position="99"/>
    </location>
</feature>
<keyword evidence="1" id="KW-1133">Transmembrane helix</keyword>
<feature type="transmembrane region" description="Helical" evidence="1">
    <location>
        <begin position="45"/>
        <end position="65"/>
    </location>
</feature>
<organism evidence="2 3">
    <name type="scientific">Chondromyces apiculatus DSM 436</name>
    <dbReference type="NCBI Taxonomy" id="1192034"/>
    <lineage>
        <taxon>Bacteria</taxon>
        <taxon>Pseudomonadati</taxon>
        <taxon>Myxococcota</taxon>
        <taxon>Polyangia</taxon>
        <taxon>Polyangiales</taxon>
        <taxon>Polyangiaceae</taxon>
        <taxon>Chondromyces</taxon>
    </lineage>
</organism>
<keyword evidence="1" id="KW-0812">Transmembrane</keyword>
<evidence type="ECO:0000313" key="3">
    <source>
        <dbReference type="Proteomes" id="UP000019678"/>
    </source>
</evidence>
<gene>
    <name evidence="2" type="ORF">CAP_2661</name>
</gene>
<dbReference type="AlphaFoldDB" id="A0A017TIX4"/>
<dbReference type="STRING" id="1192034.CAP_2661"/>
<evidence type="ECO:0000256" key="1">
    <source>
        <dbReference type="SAM" id="Phobius"/>
    </source>
</evidence>
<dbReference type="Proteomes" id="UP000019678">
    <property type="component" value="Unassembled WGS sequence"/>
</dbReference>
<dbReference type="EMBL" id="ASRX01000002">
    <property type="protein sequence ID" value="EYF08800.1"/>
    <property type="molecule type" value="Genomic_DNA"/>
</dbReference>
<proteinExistence type="predicted"/>
<comment type="caution">
    <text evidence="2">The sequence shown here is derived from an EMBL/GenBank/DDBJ whole genome shotgun (WGS) entry which is preliminary data.</text>
</comment>
<dbReference type="RefSeq" id="WP_044235026.1">
    <property type="nucleotide sequence ID" value="NZ_ASRX01000002.1"/>
</dbReference>
<name>A0A017TIX4_9BACT</name>
<evidence type="ECO:0000313" key="2">
    <source>
        <dbReference type="EMBL" id="EYF08800.1"/>
    </source>
</evidence>
<keyword evidence="1" id="KW-0472">Membrane</keyword>
<dbReference type="OrthoDB" id="5526149at2"/>
<sequence length="106" mass="11593">MKILRFVLGLALGILIPLAFQRWHRRRLTPAQREDAWNTASWGAALYAFGPLSLLGWAVVTRSIWPYRPAVRVAVSIAFGLALTAAAVLLVSAIDWLIATALGLPD</sequence>
<keyword evidence="3" id="KW-1185">Reference proteome</keyword>
<protein>
    <submittedName>
        <fullName evidence="2">Uncharacterized protein</fullName>
    </submittedName>
</protein>
<reference evidence="2 3" key="1">
    <citation type="submission" date="2013-05" db="EMBL/GenBank/DDBJ databases">
        <title>Genome assembly of Chondromyces apiculatus DSM 436.</title>
        <authorList>
            <person name="Sharma G."/>
            <person name="Khatri I."/>
            <person name="Kaur C."/>
            <person name="Mayilraj S."/>
            <person name="Subramanian S."/>
        </authorList>
    </citation>
    <scope>NUCLEOTIDE SEQUENCE [LARGE SCALE GENOMIC DNA]</scope>
    <source>
        <strain evidence="2 3">DSM 436</strain>
    </source>
</reference>
<accession>A0A017TIX4</accession>